<feature type="transmembrane region" description="Helical" evidence="6">
    <location>
        <begin position="180"/>
        <end position="199"/>
    </location>
</feature>
<dbReference type="NCBIfam" id="TIGR00773">
    <property type="entry name" value="NhaA"/>
    <property type="match status" value="1"/>
</dbReference>
<dbReference type="Pfam" id="PF00691">
    <property type="entry name" value="OmpA"/>
    <property type="match status" value="1"/>
</dbReference>
<feature type="transmembrane region" description="Helical" evidence="6">
    <location>
        <begin position="206"/>
        <end position="238"/>
    </location>
</feature>
<dbReference type="PRINTS" id="PR01021">
    <property type="entry name" value="OMPADOMAIN"/>
</dbReference>
<dbReference type="GO" id="GO:0005886">
    <property type="term" value="C:plasma membrane"/>
    <property type="evidence" value="ECO:0007669"/>
    <property type="project" value="UniProtKB-SubCell"/>
</dbReference>
<feature type="domain" description="OmpA-like" evidence="7">
    <location>
        <begin position="504"/>
        <end position="618"/>
    </location>
</feature>
<proteinExistence type="inferred from homology"/>
<keyword evidence="2" id="KW-1003">Cell membrane</keyword>
<accession>A0A3B0XIN8</accession>
<evidence type="ECO:0000259" key="7">
    <source>
        <dbReference type="PROSITE" id="PS51123"/>
    </source>
</evidence>
<feature type="transmembrane region" description="Helical" evidence="6">
    <location>
        <begin position="120"/>
        <end position="143"/>
    </location>
</feature>
<dbReference type="PROSITE" id="PS51123">
    <property type="entry name" value="OMPA_2"/>
    <property type="match status" value="1"/>
</dbReference>
<dbReference type="InterPro" id="IPR006664">
    <property type="entry name" value="OMP_bac"/>
</dbReference>
<keyword evidence="5 6" id="KW-0472">Membrane</keyword>
<dbReference type="NCBIfam" id="NF007111">
    <property type="entry name" value="PRK09560.1"/>
    <property type="match status" value="1"/>
</dbReference>
<dbReference type="CDD" id="cd07185">
    <property type="entry name" value="OmpA_C-like"/>
    <property type="match status" value="1"/>
</dbReference>
<feature type="transmembrane region" description="Helical" evidence="6">
    <location>
        <begin position="365"/>
        <end position="382"/>
    </location>
</feature>
<dbReference type="NCBIfam" id="NF007112">
    <property type="entry name" value="PRK09561.1"/>
    <property type="match status" value="1"/>
</dbReference>
<dbReference type="InterPro" id="IPR023171">
    <property type="entry name" value="Na/H_antiporter_dom_sf"/>
</dbReference>
<evidence type="ECO:0000313" key="8">
    <source>
        <dbReference type="EMBL" id="VAW56396.1"/>
    </source>
</evidence>
<keyword evidence="3 6" id="KW-0812">Transmembrane</keyword>
<dbReference type="HAMAP" id="MF_01844">
    <property type="entry name" value="NhaA"/>
    <property type="match status" value="1"/>
</dbReference>
<feature type="transmembrane region" description="Helical" evidence="6">
    <location>
        <begin position="291"/>
        <end position="315"/>
    </location>
</feature>
<feature type="transmembrane region" description="Helical" evidence="6">
    <location>
        <begin position="16"/>
        <end position="37"/>
    </location>
</feature>
<feature type="transmembrane region" description="Helical" evidence="6">
    <location>
        <begin position="155"/>
        <end position="174"/>
    </location>
</feature>
<evidence type="ECO:0000256" key="5">
    <source>
        <dbReference type="ARBA" id="ARBA00023136"/>
    </source>
</evidence>
<dbReference type="InterPro" id="IPR006665">
    <property type="entry name" value="OmpA-like"/>
</dbReference>
<feature type="transmembrane region" description="Helical" evidence="6">
    <location>
        <begin position="57"/>
        <end position="76"/>
    </location>
</feature>
<dbReference type="GO" id="GO:0015385">
    <property type="term" value="F:sodium:proton antiporter activity"/>
    <property type="evidence" value="ECO:0007669"/>
    <property type="project" value="TreeGrafter"/>
</dbReference>
<feature type="transmembrane region" description="Helical" evidence="6">
    <location>
        <begin position="97"/>
        <end position="114"/>
    </location>
</feature>
<evidence type="ECO:0000256" key="3">
    <source>
        <dbReference type="ARBA" id="ARBA00022692"/>
    </source>
</evidence>
<comment type="subcellular location">
    <subcellularLocation>
        <location evidence="1">Cell inner membrane</location>
        <topology evidence="1">Multi-pass membrane protein</topology>
    </subcellularLocation>
</comment>
<name>A0A3B0XIN8_9ZZZZ</name>
<feature type="transmembrane region" description="Helical" evidence="6">
    <location>
        <begin position="331"/>
        <end position="353"/>
    </location>
</feature>
<dbReference type="Gene3D" id="1.20.1530.10">
    <property type="entry name" value="Na+/H+ antiporter like domain"/>
    <property type="match status" value="1"/>
</dbReference>
<gene>
    <name evidence="8" type="ORF">MNBD_GAMMA07-2740</name>
</gene>
<organism evidence="8">
    <name type="scientific">hydrothermal vent metagenome</name>
    <dbReference type="NCBI Taxonomy" id="652676"/>
    <lineage>
        <taxon>unclassified sequences</taxon>
        <taxon>metagenomes</taxon>
        <taxon>ecological metagenomes</taxon>
    </lineage>
</organism>
<feature type="transmembrane region" description="Helical" evidence="6">
    <location>
        <begin position="445"/>
        <end position="461"/>
    </location>
</feature>
<reference evidence="8" key="1">
    <citation type="submission" date="2018-06" db="EMBL/GenBank/DDBJ databases">
        <authorList>
            <person name="Zhirakovskaya E."/>
        </authorList>
    </citation>
    <scope>NUCLEOTIDE SEQUENCE</scope>
</reference>
<dbReference type="AlphaFoldDB" id="A0A3B0XIN8"/>
<dbReference type="InterPro" id="IPR004670">
    <property type="entry name" value="NhaA"/>
</dbReference>
<sequence>MNHIEKFIQNESSSGIILIFTTILALLFSNTFMAPVYESFLHIPVEIRIGFLQIDKSLYHWINDGLMAIFFLLVGLEVKREILEGHLSSVKQIALPGIAAVGGMVVPAIVYLIFNRDNPIAVNGWAIPTATDIAFALGILSLLGKRVPVSLKIFLMALAIIDDLGAIVIIAIFYTNDLSISSIMVALGALAILIAFNYSGVTKKSIYFIVGLVLWISVLKSGVHATLAGVALAFTIPLTGKNKKQEVISPLKEIEDNLHLFVAFLVLPLFAFVNAGVNITDISFDQMAGPVPLGIMLGLFLGKQLGVFGFSWIAIKLKIATLPEGCNWNQFYGVSVLTGIGFTMSLFVVSLAFEDDSIFQYTDKLAILVGSVLSATVGYLLLRAGAKSTQPTDNKVTLPVEEDSFKQLDNLSLNPFFKSYPKDQAYFLEIDTQPMLKMIAMQKRIYLMLFVGVIFTGFNFYQQSGASFASTNQQSIVSSDQHPGAINVASINKIGCTTIDEKIGCGMFEKKIDGINFKTGSADLEEKSKIVLDGAARVLLKFSNIRIETQAHTDDQGKRAKNQGLSEARAKNVVDYLVSKGINHDRIQAKGYGESQPLVSNKTAEGRAINRRVVFHVL</sequence>
<dbReference type="EMBL" id="UOFF01000221">
    <property type="protein sequence ID" value="VAW56396.1"/>
    <property type="molecule type" value="Genomic_DNA"/>
</dbReference>
<feature type="transmembrane region" description="Helical" evidence="6">
    <location>
        <begin position="258"/>
        <end position="279"/>
    </location>
</feature>
<dbReference type="Gene3D" id="3.30.1330.60">
    <property type="entry name" value="OmpA-like domain"/>
    <property type="match status" value="1"/>
</dbReference>
<dbReference type="Pfam" id="PF06965">
    <property type="entry name" value="Na_H_antiport_1"/>
    <property type="match status" value="1"/>
</dbReference>
<evidence type="ECO:0000256" key="1">
    <source>
        <dbReference type="ARBA" id="ARBA00004429"/>
    </source>
</evidence>
<evidence type="ECO:0000256" key="2">
    <source>
        <dbReference type="ARBA" id="ARBA00022475"/>
    </source>
</evidence>
<dbReference type="GO" id="GO:0006885">
    <property type="term" value="P:regulation of pH"/>
    <property type="evidence" value="ECO:0007669"/>
    <property type="project" value="InterPro"/>
</dbReference>
<dbReference type="SUPFAM" id="SSF103088">
    <property type="entry name" value="OmpA-like"/>
    <property type="match status" value="1"/>
</dbReference>
<evidence type="ECO:0000256" key="6">
    <source>
        <dbReference type="SAM" id="Phobius"/>
    </source>
</evidence>
<dbReference type="PANTHER" id="PTHR30341:SF0">
    <property type="entry name" value="NA(+)_H(+) ANTIPORTER NHAA"/>
    <property type="match status" value="1"/>
</dbReference>
<keyword evidence="4 6" id="KW-1133">Transmembrane helix</keyword>
<evidence type="ECO:0000256" key="4">
    <source>
        <dbReference type="ARBA" id="ARBA00022989"/>
    </source>
</evidence>
<dbReference type="PANTHER" id="PTHR30341">
    <property type="entry name" value="SODIUM ION/PROTON ANTIPORTER NHAA-RELATED"/>
    <property type="match status" value="1"/>
</dbReference>
<dbReference type="InterPro" id="IPR036737">
    <property type="entry name" value="OmpA-like_sf"/>
</dbReference>
<protein>
    <submittedName>
        <fullName evidence="8">Na+/H+ antiporter NhaA type</fullName>
    </submittedName>
</protein>